<proteinExistence type="inferred from homology"/>
<sequence>MSSGETFPMARAAECPFAPAPGLTRRAPVSRVRLWDGSEPWLITRYADVRAVLADPRVSVDVAQPGFPHTNAVSKARDARMKTLMQMDPPEHTAQRRILAPEFTVRKMAALRPRVQEIVDDLLDRLLAGPNPADLVEAFALPLPSLVICELLGVPYADRDFFQNVARTLVMDDPDPARAVAASEELNAYLEDLVTAKTAGPGLLRKLTGALPPHEIAVLGQLLLVAGHDTTAAMIALGTAVLLTHPEQFRDSSADPTEELLRYLSITHTEARRVALADLEIGGQVIRAGEGIVAVKSTANRDPLAFPEPDRFDALRPARHHVAFGYGRHLCLGAPLARVELKVAYSALRRIPGLALAVPLDRLEFRENAIFYSVRELPVTWASTLTTVPPGSSTKNRRTPHDSSVSG</sequence>
<keyword evidence="5" id="KW-1185">Reference proteome</keyword>
<dbReference type="GO" id="GO:0016491">
    <property type="term" value="F:oxidoreductase activity"/>
    <property type="evidence" value="ECO:0007669"/>
    <property type="project" value="UniProtKB-KW"/>
</dbReference>
<evidence type="ECO:0000256" key="2">
    <source>
        <dbReference type="RuleBase" id="RU000461"/>
    </source>
</evidence>
<dbReference type="EC" id="1.14.-.-" evidence="4"/>
<dbReference type="CDD" id="cd11030">
    <property type="entry name" value="CYP105-like"/>
    <property type="match status" value="1"/>
</dbReference>
<evidence type="ECO:0000313" key="5">
    <source>
        <dbReference type="Proteomes" id="UP001597483"/>
    </source>
</evidence>
<dbReference type="InterPro" id="IPR001128">
    <property type="entry name" value="Cyt_P450"/>
</dbReference>
<feature type="region of interest" description="Disordered" evidence="3">
    <location>
        <begin position="386"/>
        <end position="407"/>
    </location>
</feature>
<organism evidence="4 5">
    <name type="scientific">Amycolatopsis silviterrae</name>
    <dbReference type="NCBI Taxonomy" id="1656914"/>
    <lineage>
        <taxon>Bacteria</taxon>
        <taxon>Bacillati</taxon>
        <taxon>Actinomycetota</taxon>
        <taxon>Actinomycetes</taxon>
        <taxon>Pseudonocardiales</taxon>
        <taxon>Pseudonocardiaceae</taxon>
        <taxon>Amycolatopsis</taxon>
    </lineage>
</organism>
<keyword evidence="2 4" id="KW-0560">Oxidoreductase</keyword>
<dbReference type="RefSeq" id="WP_378313401.1">
    <property type="nucleotide sequence ID" value="NZ_JBHUKS010000037.1"/>
</dbReference>
<dbReference type="SUPFAM" id="SSF48264">
    <property type="entry name" value="Cytochrome P450"/>
    <property type="match status" value="1"/>
</dbReference>
<dbReference type="PRINTS" id="PR00385">
    <property type="entry name" value="P450"/>
</dbReference>
<gene>
    <name evidence="4" type="ORF">ACFSVL_43120</name>
</gene>
<keyword evidence="2" id="KW-0503">Monooxygenase</keyword>
<reference evidence="5" key="1">
    <citation type="journal article" date="2019" name="Int. J. Syst. Evol. Microbiol.">
        <title>The Global Catalogue of Microorganisms (GCM) 10K type strain sequencing project: providing services to taxonomists for standard genome sequencing and annotation.</title>
        <authorList>
            <consortium name="The Broad Institute Genomics Platform"/>
            <consortium name="The Broad Institute Genome Sequencing Center for Infectious Disease"/>
            <person name="Wu L."/>
            <person name="Ma J."/>
        </authorList>
    </citation>
    <scope>NUCLEOTIDE SEQUENCE [LARGE SCALE GENOMIC DNA]</scope>
    <source>
        <strain evidence="5">CGMCC 4.7641</strain>
    </source>
</reference>
<dbReference type="Pfam" id="PF00067">
    <property type="entry name" value="p450"/>
    <property type="match status" value="1"/>
</dbReference>
<dbReference type="Proteomes" id="UP001597483">
    <property type="component" value="Unassembled WGS sequence"/>
</dbReference>
<evidence type="ECO:0000256" key="3">
    <source>
        <dbReference type="SAM" id="MobiDB-lite"/>
    </source>
</evidence>
<protein>
    <submittedName>
        <fullName evidence="4">Cytochrome P450</fullName>
        <ecNumber evidence="4">1.14.-.-</ecNumber>
    </submittedName>
</protein>
<name>A0ABW5HLZ6_9PSEU</name>
<dbReference type="InterPro" id="IPR036396">
    <property type="entry name" value="Cyt_P450_sf"/>
</dbReference>
<keyword evidence="2" id="KW-0408">Iron</keyword>
<dbReference type="PANTHER" id="PTHR46696:SF1">
    <property type="entry name" value="CYTOCHROME P450 YJIB-RELATED"/>
    <property type="match status" value="1"/>
</dbReference>
<dbReference type="InterPro" id="IPR017972">
    <property type="entry name" value="Cyt_P450_CS"/>
</dbReference>
<dbReference type="PROSITE" id="PS00086">
    <property type="entry name" value="CYTOCHROME_P450"/>
    <property type="match status" value="1"/>
</dbReference>
<evidence type="ECO:0000256" key="1">
    <source>
        <dbReference type="ARBA" id="ARBA00010617"/>
    </source>
</evidence>
<dbReference type="PANTHER" id="PTHR46696">
    <property type="entry name" value="P450, PUTATIVE (EUROFUNG)-RELATED"/>
    <property type="match status" value="1"/>
</dbReference>
<comment type="similarity">
    <text evidence="1 2">Belongs to the cytochrome P450 family.</text>
</comment>
<keyword evidence="2" id="KW-0349">Heme</keyword>
<accession>A0ABW5HLZ6</accession>
<dbReference type="InterPro" id="IPR002397">
    <property type="entry name" value="Cyt_P450_B"/>
</dbReference>
<dbReference type="Gene3D" id="1.10.630.10">
    <property type="entry name" value="Cytochrome P450"/>
    <property type="match status" value="1"/>
</dbReference>
<evidence type="ECO:0000313" key="4">
    <source>
        <dbReference type="EMBL" id="MFD2474261.1"/>
    </source>
</evidence>
<dbReference type="EMBL" id="JBHUKS010000037">
    <property type="protein sequence ID" value="MFD2474261.1"/>
    <property type="molecule type" value="Genomic_DNA"/>
</dbReference>
<keyword evidence="2" id="KW-0479">Metal-binding</keyword>
<comment type="caution">
    <text evidence="4">The sequence shown here is derived from an EMBL/GenBank/DDBJ whole genome shotgun (WGS) entry which is preliminary data.</text>
</comment>
<dbReference type="PRINTS" id="PR00359">
    <property type="entry name" value="BP450"/>
</dbReference>